<keyword evidence="7" id="KW-1185">Reference proteome</keyword>
<name>A0AAV1IJD2_9CHLO</name>
<keyword evidence="3 4" id="KW-0949">S-adenosyl-L-methionine</keyword>
<sequence>MLECVEGRCALGALEFYSGIGGMHHGTQLGAPMVTVVGALEVHNIANDVYKHNFGWRPTQINLEGISPGALDKYKADIWLMSPPCQPFTRRGLQLHDADPRSASFLHLLQLLPVLQFPPRYMLVENVVGFEASPMCAVLRKAMAAINVDMQEFLVTPLQLGMPYSRPRYYALGRRRHPDGTCSFPLPDLPAEKPHSGPPGALMRQQSAGRLPKSHLSTDTTGGTAAILPISKFLDQSSQPESAQLHREGREAPEQTEGASTISRDFEKHRPLLAGRWGQNGAPLADSQRASSIRPQANTGLSESPLVEKLQHTQQRSQSSAQQRPCGGYAPCSGAPADDEPAAEQSLQHSLAVPESVIEQWGQSLDIVGPDSRRCNCFTKTYFRWVKGSGSVLATRNTGLVRERSSAHAWDLSGEGGIHAHSQFLHLKLRSAARLGAPAAAEQQHAERAPAEDALAEPARCEEKSQQVNGSEGRPTQPEEHARLSTEKLKSLGLRYFSPREIARLHSFPEAFSFPQHVTLRQQYALLGNSVSALVIADLLEYLLHATT</sequence>
<accession>A0AAV1IJD2</accession>
<dbReference type="Gene3D" id="3.90.120.10">
    <property type="entry name" value="DNA Methylase, subunit A, domain 2"/>
    <property type="match status" value="1"/>
</dbReference>
<feature type="compositionally biased region" description="Basic and acidic residues" evidence="5">
    <location>
        <begin position="244"/>
        <end position="253"/>
    </location>
</feature>
<dbReference type="PROSITE" id="PS51679">
    <property type="entry name" value="SAM_MT_C5"/>
    <property type="match status" value="1"/>
</dbReference>
<evidence type="ECO:0000256" key="1">
    <source>
        <dbReference type="ARBA" id="ARBA00022603"/>
    </source>
</evidence>
<evidence type="ECO:0000256" key="3">
    <source>
        <dbReference type="ARBA" id="ARBA00022691"/>
    </source>
</evidence>
<evidence type="ECO:0000313" key="6">
    <source>
        <dbReference type="EMBL" id="CAK0786297.1"/>
    </source>
</evidence>
<dbReference type="InterPro" id="IPR050750">
    <property type="entry name" value="C5-MTase"/>
</dbReference>
<evidence type="ECO:0000256" key="4">
    <source>
        <dbReference type="PROSITE-ProRule" id="PRU01016"/>
    </source>
</evidence>
<keyword evidence="2 4" id="KW-0808">Transferase</keyword>
<dbReference type="AlphaFoldDB" id="A0AAV1IJD2"/>
<feature type="region of interest" description="Disordered" evidence="5">
    <location>
        <begin position="181"/>
        <end position="222"/>
    </location>
</feature>
<feature type="compositionally biased region" description="Polar residues" evidence="5">
    <location>
        <begin position="288"/>
        <end position="302"/>
    </location>
</feature>
<feature type="region of interest" description="Disordered" evidence="5">
    <location>
        <begin position="438"/>
        <end position="483"/>
    </location>
</feature>
<dbReference type="PRINTS" id="PR00105">
    <property type="entry name" value="C5METTRFRASE"/>
</dbReference>
<evidence type="ECO:0000256" key="5">
    <source>
        <dbReference type="SAM" id="MobiDB-lite"/>
    </source>
</evidence>
<dbReference type="PANTHER" id="PTHR46098">
    <property type="entry name" value="TRNA (CYTOSINE(38)-C(5))-METHYLTRANSFERASE"/>
    <property type="match status" value="1"/>
</dbReference>
<dbReference type="EMBL" id="CAUYUE010000014">
    <property type="protein sequence ID" value="CAK0786297.1"/>
    <property type="molecule type" value="Genomic_DNA"/>
</dbReference>
<dbReference type="GO" id="GO:0005634">
    <property type="term" value="C:nucleus"/>
    <property type="evidence" value="ECO:0007669"/>
    <property type="project" value="TreeGrafter"/>
</dbReference>
<dbReference type="Proteomes" id="UP001314263">
    <property type="component" value="Unassembled WGS sequence"/>
</dbReference>
<comment type="caution">
    <text evidence="6">The sequence shown here is derived from an EMBL/GenBank/DDBJ whole genome shotgun (WGS) entry which is preliminary data.</text>
</comment>
<dbReference type="Pfam" id="PF00145">
    <property type="entry name" value="DNA_methylase"/>
    <property type="match status" value="2"/>
</dbReference>
<reference evidence="6 7" key="1">
    <citation type="submission" date="2023-10" db="EMBL/GenBank/DDBJ databases">
        <authorList>
            <person name="Maclean D."/>
            <person name="Macfadyen A."/>
        </authorList>
    </citation>
    <scope>NUCLEOTIDE SEQUENCE [LARGE SCALE GENOMIC DNA]</scope>
</reference>
<keyword evidence="1 4" id="KW-0489">Methyltransferase</keyword>
<dbReference type="Gene3D" id="3.40.50.150">
    <property type="entry name" value="Vaccinia Virus protein VP39"/>
    <property type="match status" value="1"/>
</dbReference>
<dbReference type="PANTHER" id="PTHR46098:SF1">
    <property type="entry name" value="TRNA (CYTOSINE(38)-C(5))-METHYLTRANSFERASE"/>
    <property type="match status" value="1"/>
</dbReference>
<dbReference type="SUPFAM" id="SSF53335">
    <property type="entry name" value="S-adenosyl-L-methionine-dependent methyltransferases"/>
    <property type="match status" value="1"/>
</dbReference>
<evidence type="ECO:0000256" key="2">
    <source>
        <dbReference type="ARBA" id="ARBA00022679"/>
    </source>
</evidence>
<organism evidence="6 7">
    <name type="scientific">Coccomyxa viridis</name>
    <dbReference type="NCBI Taxonomy" id="1274662"/>
    <lineage>
        <taxon>Eukaryota</taxon>
        <taxon>Viridiplantae</taxon>
        <taxon>Chlorophyta</taxon>
        <taxon>core chlorophytes</taxon>
        <taxon>Trebouxiophyceae</taxon>
        <taxon>Trebouxiophyceae incertae sedis</taxon>
        <taxon>Coccomyxaceae</taxon>
        <taxon>Coccomyxa</taxon>
    </lineage>
</organism>
<proteinExistence type="inferred from homology"/>
<feature type="compositionally biased region" description="Low complexity" evidence="5">
    <location>
        <begin position="314"/>
        <end position="324"/>
    </location>
</feature>
<comment type="similarity">
    <text evidence="4">Belongs to the class I-like SAM-binding methyltransferase superfamily. C5-methyltransferase family.</text>
</comment>
<feature type="region of interest" description="Disordered" evidence="5">
    <location>
        <begin position="235"/>
        <end position="349"/>
    </location>
</feature>
<gene>
    <name evidence="6" type="ORF">CVIRNUC_009510</name>
</gene>
<feature type="active site" evidence="4">
    <location>
        <position position="85"/>
    </location>
</feature>
<dbReference type="InterPro" id="IPR001525">
    <property type="entry name" value="C5_MeTfrase"/>
</dbReference>
<dbReference type="GO" id="GO:0032259">
    <property type="term" value="P:methylation"/>
    <property type="evidence" value="ECO:0007669"/>
    <property type="project" value="UniProtKB-KW"/>
</dbReference>
<dbReference type="GO" id="GO:0008168">
    <property type="term" value="F:methyltransferase activity"/>
    <property type="evidence" value="ECO:0007669"/>
    <property type="project" value="UniProtKB-KW"/>
</dbReference>
<dbReference type="InterPro" id="IPR029063">
    <property type="entry name" value="SAM-dependent_MTases_sf"/>
</dbReference>
<evidence type="ECO:0000313" key="7">
    <source>
        <dbReference type="Proteomes" id="UP001314263"/>
    </source>
</evidence>
<protein>
    <submittedName>
        <fullName evidence="6">Uncharacterized protein</fullName>
    </submittedName>
</protein>